<dbReference type="AlphaFoldDB" id="K0VBL3"/>
<gene>
    <name evidence="2" type="ORF">MVAC_03301</name>
</gene>
<evidence type="ECO:0000313" key="3">
    <source>
        <dbReference type="Proteomes" id="UP000006072"/>
    </source>
</evidence>
<organism evidence="2 3">
    <name type="scientific">Mycolicibacterium vaccae ATCC 25954</name>
    <dbReference type="NCBI Taxonomy" id="1194972"/>
    <lineage>
        <taxon>Bacteria</taxon>
        <taxon>Bacillati</taxon>
        <taxon>Actinomycetota</taxon>
        <taxon>Actinomycetes</taxon>
        <taxon>Mycobacteriales</taxon>
        <taxon>Mycobacteriaceae</taxon>
        <taxon>Mycolicibacterium</taxon>
    </lineage>
</organism>
<proteinExistence type="predicted"/>
<dbReference type="PATRIC" id="fig|1194972.3.peg.667"/>
<keyword evidence="3" id="KW-1185">Reference proteome</keyword>
<comment type="caution">
    <text evidence="2">The sequence shown here is derived from an EMBL/GenBank/DDBJ whole genome shotgun (WGS) entry which is preliminary data.</text>
</comment>
<accession>K0VBL3</accession>
<feature type="compositionally biased region" description="Basic and acidic residues" evidence="1">
    <location>
        <begin position="8"/>
        <end position="18"/>
    </location>
</feature>
<reference evidence="2 3" key="1">
    <citation type="journal article" date="2012" name="J. Bacteriol.">
        <title>Complete Genome Sequence of Mycobacterium vaccae Type Strain ATCC 25954.</title>
        <authorList>
            <person name="Ho Y.S."/>
            <person name="Adroub S.A."/>
            <person name="Abadi M."/>
            <person name="Al Alwan B."/>
            <person name="Alkhateeb R."/>
            <person name="Gao G."/>
            <person name="Ragab A."/>
            <person name="Ali S."/>
            <person name="van Soolingen D."/>
            <person name="Bitter W."/>
            <person name="Pain A."/>
            <person name="Abdallah A.M."/>
        </authorList>
    </citation>
    <scope>NUCLEOTIDE SEQUENCE [LARGE SCALE GENOMIC DNA]</scope>
    <source>
        <strain evidence="2 3">ATCC 25954</strain>
    </source>
</reference>
<evidence type="ECO:0000313" key="2">
    <source>
        <dbReference type="EMBL" id="EJZ12248.1"/>
    </source>
</evidence>
<name>K0VBL3_MYCVA</name>
<sequence>MAKKSGKSLKEKRADKHAKSAAKTSAADSIQDAKKR</sequence>
<dbReference type="HOGENOM" id="CLU_207224_0_1_11"/>
<dbReference type="EMBL" id="ALQA01000004">
    <property type="protein sequence ID" value="EJZ12248.1"/>
    <property type="molecule type" value="Genomic_DNA"/>
</dbReference>
<feature type="region of interest" description="Disordered" evidence="1">
    <location>
        <begin position="1"/>
        <end position="36"/>
    </location>
</feature>
<protein>
    <submittedName>
        <fullName evidence="2">Uncharacterized protein</fullName>
    </submittedName>
</protein>
<evidence type="ECO:0000256" key="1">
    <source>
        <dbReference type="SAM" id="MobiDB-lite"/>
    </source>
</evidence>
<dbReference type="Proteomes" id="UP000006072">
    <property type="component" value="Unassembled WGS sequence"/>
</dbReference>